<evidence type="ECO:0000313" key="1">
    <source>
        <dbReference type="EMBL" id="PVY95867.1"/>
    </source>
</evidence>
<gene>
    <name evidence="1" type="ORF">C8D89_1353</name>
</gene>
<protein>
    <submittedName>
        <fullName evidence="1">Uncharacterized protein</fullName>
    </submittedName>
</protein>
<organism evidence="1 2">
    <name type="scientific">Actinomycetospora cinnamomea</name>
    <dbReference type="NCBI Taxonomy" id="663609"/>
    <lineage>
        <taxon>Bacteria</taxon>
        <taxon>Bacillati</taxon>
        <taxon>Actinomycetota</taxon>
        <taxon>Actinomycetes</taxon>
        <taxon>Pseudonocardiales</taxon>
        <taxon>Pseudonocardiaceae</taxon>
        <taxon>Actinomycetospora</taxon>
    </lineage>
</organism>
<dbReference type="EMBL" id="QEKW01000035">
    <property type="protein sequence ID" value="PVY95867.1"/>
    <property type="molecule type" value="Genomic_DNA"/>
</dbReference>
<proteinExistence type="predicted"/>
<name>A0A2U1E7D3_9PSEU</name>
<sequence length="73" mass="7592">MPLEFSEQPDTGLVAVTLTDGDGTVLQTRVVAADEIGRIAARARAAVEHSERTGEPGLFVTLDELIDGTSGPA</sequence>
<keyword evidence="2" id="KW-1185">Reference proteome</keyword>
<dbReference type="Proteomes" id="UP000245639">
    <property type="component" value="Unassembled WGS sequence"/>
</dbReference>
<comment type="caution">
    <text evidence="1">The sequence shown here is derived from an EMBL/GenBank/DDBJ whole genome shotgun (WGS) entry which is preliminary data.</text>
</comment>
<reference evidence="1 2" key="1">
    <citation type="submission" date="2018-04" db="EMBL/GenBank/DDBJ databases">
        <title>Genomic Encyclopedia of Type Strains, Phase IV (KMG-IV): sequencing the most valuable type-strain genomes for metagenomic binning, comparative biology and taxonomic classification.</title>
        <authorList>
            <person name="Goeker M."/>
        </authorList>
    </citation>
    <scope>NUCLEOTIDE SEQUENCE [LARGE SCALE GENOMIC DNA]</scope>
    <source>
        <strain evidence="1 2">DSM 45771</strain>
    </source>
</reference>
<dbReference type="AlphaFoldDB" id="A0A2U1E7D3"/>
<accession>A0A2U1E7D3</accession>
<evidence type="ECO:0000313" key="2">
    <source>
        <dbReference type="Proteomes" id="UP000245639"/>
    </source>
</evidence>
<dbReference type="RefSeq" id="WP_116711496.1">
    <property type="nucleotide sequence ID" value="NZ_QEKW01000035.1"/>
</dbReference>
<dbReference type="OrthoDB" id="3697373at2"/>